<dbReference type="OrthoDB" id="7827596at2"/>
<evidence type="ECO:0000313" key="7">
    <source>
        <dbReference type="EMBL" id="AXR05535.1"/>
    </source>
</evidence>
<feature type="transmembrane region" description="Helical" evidence="5">
    <location>
        <begin position="406"/>
        <end position="423"/>
    </location>
</feature>
<dbReference type="InterPro" id="IPR051533">
    <property type="entry name" value="WaaL-like"/>
</dbReference>
<dbReference type="EMBL" id="CP031769">
    <property type="protein sequence ID" value="AXR05535.1"/>
    <property type="molecule type" value="Genomic_DNA"/>
</dbReference>
<protein>
    <submittedName>
        <fullName evidence="7">O-antigen ligase domain-containing protein</fullName>
    </submittedName>
</protein>
<dbReference type="PANTHER" id="PTHR37422:SF13">
    <property type="entry name" value="LIPOPOLYSACCHARIDE BIOSYNTHESIS PROTEIN PA4999-RELATED"/>
    <property type="match status" value="1"/>
</dbReference>
<dbReference type="KEGG" id="salm:D0Y50_03595"/>
<dbReference type="PANTHER" id="PTHR37422">
    <property type="entry name" value="TEICHURONIC ACID BIOSYNTHESIS PROTEIN TUAE"/>
    <property type="match status" value="1"/>
</dbReference>
<evidence type="ECO:0000256" key="4">
    <source>
        <dbReference type="ARBA" id="ARBA00023136"/>
    </source>
</evidence>
<sequence>MFLLVKIVFGLLSAYLVYRTISRRCNKYLAFVVVAIWLRFFLSAFHQLTYTPLFAGFSINAIASIGIAGMGLLLLPRSVLSLRNLALLYGFFACILISGLLNGNVVGLINVLVKWCFFLVITGAMFMAIRKVGKDEVLRKLLVAFFLPVTLQIMSIVLGEAKATEADGSTSYIGGYNHEAAFSMIIASFILVVGLLSPGRIKFRGSLFFLGCILLVIANYRTSVLAILPMAAIFAYTTMEAKIALRYKPVFMIASFFGMSLAFLVLSYSMQDRFADVFVFLTSLDDLMKAPMYYSEAEKDIFSARVYIWSQYIYTYTQGPWINQLVGWGPESWSGRFPKYAHNTYVSFLFEYGLLGLTLFMLTVGAFLRHSLRIKSRRYALMLFASMVGFLIMCFATMPLWNIEGLILYAILIGNTIAPVRLLHGSESHAPAFVAKLVRL</sequence>
<keyword evidence="7" id="KW-0436">Ligase</keyword>
<keyword evidence="8" id="KW-1185">Reference proteome</keyword>
<organism evidence="7 8">
    <name type="scientific">Salinimonas sediminis</name>
    <dbReference type="NCBI Taxonomy" id="2303538"/>
    <lineage>
        <taxon>Bacteria</taxon>
        <taxon>Pseudomonadati</taxon>
        <taxon>Pseudomonadota</taxon>
        <taxon>Gammaproteobacteria</taxon>
        <taxon>Alteromonadales</taxon>
        <taxon>Alteromonadaceae</taxon>
        <taxon>Alteromonas/Salinimonas group</taxon>
        <taxon>Salinimonas</taxon>
    </lineage>
</organism>
<evidence type="ECO:0000259" key="6">
    <source>
        <dbReference type="Pfam" id="PF04932"/>
    </source>
</evidence>
<dbReference type="GO" id="GO:0016020">
    <property type="term" value="C:membrane"/>
    <property type="evidence" value="ECO:0007669"/>
    <property type="project" value="UniProtKB-SubCell"/>
</dbReference>
<feature type="transmembrane region" description="Helical" evidence="5">
    <location>
        <begin position="54"/>
        <end position="75"/>
    </location>
</feature>
<feature type="transmembrane region" description="Helical" evidence="5">
    <location>
        <begin position="203"/>
        <end position="220"/>
    </location>
</feature>
<feature type="domain" description="O-antigen ligase-related" evidence="6">
    <location>
        <begin position="207"/>
        <end position="361"/>
    </location>
</feature>
<comment type="subcellular location">
    <subcellularLocation>
        <location evidence="1">Membrane</location>
        <topology evidence="1">Multi-pass membrane protein</topology>
    </subcellularLocation>
</comment>
<dbReference type="Proteomes" id="UP000262073">
    <property type="component" value="Chromosome"/>
</dbReference>
<feature type="transmembrane region" description="Helical" evidence="5">
    <location>
        <begin position="380"/>
        <end position="400"/>
    </location>
</feature>
<evidence type="ECO:0000256" key="1">
    <source>
        <dbReference type="ARBA" id="ARBA00004141"/>
    </source>
</evidence>
<accession>A0A346NJ28</accession>
<feature type="transmembrane region" description="Helical" evidence="5">
    <location>
        <begin position="82"/>
        <end position="101"/>
    </location>
</feature>
<dbReference type="InterPro" id="IPR007016">
    <property type="entry name" value="O-antigen_ligase-rel_domated"/>
</dbReference>
<gene>
    <name evidence="7" type="ORF">D0Y50_03595</name>
</gene>
<evidence type="ECO:0000256" key="5">
    <source>
        <dbReference type="SAM" id="Phobius"/>
    </source>
</evidence>
<evidence type="ECO:0000256" key="3">
    <source>
        <dbReference type="ARBA" id="ARBA00022989"/>
    </source>
</evidence>
<dbReference type="AlphaFoldDB" id="A0A346NJ28"/>
<feature type="transmembrane region" description="Helical" evidence="5">
    <location>
        <begin position="345"/>
        <end position="368"/>
    </location>
</feature>
<feature type="transmembrane region" description="Helical" evidence="5">
    <location>
        <begin position="179"/>
        <end position="196"/>
    </location>
</feature>
<evidence type="ECO:0000313" key="8">
    <source>
        <dbReference type="Proteomes" id="UP000262073"/>
    </source>
</evidence>
<evidence type="ECO:0000256" key="2">
    <source>
        <dbReference type="ARBA" id="ARBA00022692"/>
    </source>
</evidence>
<feature type="transmembrane region" description="Helical" evidence="5">
    <location>
        <begin position="28"/>
        <end position="48"/>
    </location>
</feature>
<keyword evidence="3 5" id="KW-1133">Transmembrane helix</keyword>
<proteinExistence type="predicted"/>
<feature type="transmembrane region" description="Helical" evidence="5">
    <location>
        <begin position="107"/>
        <end position="129"/>
    </location>
</feature>
<keyword evidence="2 5" id="KW-0812">Transmembrane</keyword>
<keyword evidence="4 5" id="KW-0472">Membrane</keyword>
<feature type="transmembrane region" description="Helical" evidence="5">
    <location>
        <begin position="250"/>
        <end position="270"/>
    </location>
</feature>
<dbReference type="GO" id="GO:0016874">
    <property type="term" value="F:ligase activity"/>
    <property type="evidence" value="ECO:0007669"/>
    <property type="project" value="UniProtKB-KW"/>
</dbReference>
<name>A0A346NJ28_9ALTE</name>
<dbReference type="Pfam" id="PF04932">
    <property type="entry name" value="Wzy_C"/>
    <property type="match status" value="1"/>
</dbReference>
<dbReference type="RefSeq" id="WP_117315544.1">
    <property type="nucleotide sequence ID" value="NZ_CP031769.1"/>
</dbReference>
<feature type="transmembrane region" description="Helical" evidence="5">
    <location>
        <begin position="141"/>
        <end position="159"/>
    </location>
</feature>
<reference evidence="7 8" key="1">
    <citation type="submission" date="2018-08" db="EMBL/GenBank/DDBJ databases">
        <title>Salinimonas sediminis sp. nov., a piezophilic bacterium isolated from a deep-sea sediment sample from the New Britain Trench.</title>
        <authorList>
            <person name="Cao J."/>
        </authorList>
    </citation>
    <scope>NUCLEOTIDE SEQUENCE [LARGE SCALE GENOMIC DNA]</scope>
    <source>
        <strain evidence="7 8">N102</strain>
    </source>
</reference>